<dbReference type="EMBL" id="FMYO01000008">
    <property type="protein sequence ID" value="SDC54991.1"/>
    <property type="molecule type" value="Genomic_DNA"/>
</dbReference>
<evidence type="ECO:0000313" key="12">
    <source>
        <dbReference type="Proteomes" id="UP000243468"/>
    </source>
</evidence>
<dbReference type="Pfam" id="PF04324">
    <property type="entry name" value="Fer2_BFD"/>
    <property type="match status" value="1"/>
</dbReference>
<dbReference type="GO" id="GO:0046872">
    <property type="term" value="F:metal ion binding"/>
    <property type="evidence" value="ECO:0007669"/>
    <property type="project" value="UniProtKB-KW"/>
</dbReference>
<organism evidence="11 12">
    <name type="scientific">Acinetobacter kookii</name>
    <dbReference type="NCBI Taxonomy" id="1226327"/>
    <lineage>
        <taxon>Bacteria</taxon>
        <taxon>Pseudomonadati</taxon>
        <taxon>Pseudomonadota</taxon>
        <taxon>Gammaproteobacteria</taxon>
        <taxon>Moraxellales</taxon>
        <taxon>Moraxellaceae</taxon>
        <taxon>Acinetobacter</taxon>
    </lineage>
</organism>
<evidence type="ECO:0000256" key="1">
    <source>
        <dbReference type="ARBA" id="ARBA00022448"/>
    </source>
</evidence>
<evidence type="ECO:0000256" key="5">
    <source>
        <dbReference type="ARBA" id="ARBA00023004"/>
    </source>
</evidence>
<dbReference type="InterPro" id="IPR041854">
    <property type="entry name" value="BFD-like_2Fe2S-bd_dom_sf"/>
</dbReference>
<dbReference type="Proteomes" id="UP000243468">
    <property type="component" value="Unassembled WGS sequence"/>
</dbReference>
<evidence type="ECO:0000256" key="7">
    <source>
        <dbReference type="ARBA" id="ARBA00034078"/>
    </source>
</evidence>
<evidence type="ECO:0000259" key="10">
    <source>
        <dbReference type="Pfam" id="PF04324"/>
    </source>
</evidence>
<dbReference type="CDD" id="cd19945">
    <property type="entry name" value="Fer2_BFD"/>
    <property type="match status" value="1"/>
</dbReference>
<dbReference type="Gene3D" id="1.10.10.1100">
    <property type="entry name" value="BFD-like [2Fe-2S]-binding domain"/>
    <property type="match status" value="1"/>
</dbReference>
<dbReference type="PANTHER" id="PTHR37424:SF1">
    <property type="entry name" value="BACTERIOFERRITIN-ASSOCIATED FERREDOXIN"/>
    <property type="match status" value="1"/>
</dbReference>
<evidence type="ECO:0000256" key="9">
    <source>
        <dbReference type="ARBA" id="ARBA00046332"/>
    </source>
</evidence>
<dbReference type="InterPro" id="IPR007419">
    <property type="entry name" value="BFD-like_2Fe2S-bd_dom"/>
</dbReference>
<evidence type="ECO:0000256" key="8">
    <source>
        <dbReference type="ARBA" id="ARBA00039386"/>
    </source>
</evidence>
<reference evidence="12" key="1">
    <citation type="submission" date="2016-09" db="EMBL/GenBank/DDBJ databases">
        <authorList>
            <person name="Varghese N."/>
            <person name="Submissions S."/>
        </authorList>
    </citation>
    <scope>NUCLEOTIDE SEQUENCE [LARGE SCALE GENOMIC DNA]</scope>
    <source>
        <strain evidence="12">ANC 4667</strain>
    </source>
</reference>
<evidence type="ECO:0000256" key="4">
    <source>
        <dbReference type="ARBA" id="ARBA00022982"/>
    </source>
</evidence>
<comment type="cofactor">
    <cofactor evidence="7">
        <name>[2Fe-2S] cluster</name>
        <dbReference type="ChEBI" id="CHEBI:190135"/>
    </cofactor>
</comment>
<evidence type="ECO:0000256" key="2">
    <source>
        <dbReference type="ARBA" id="ARBA00022714"/>
    </source>
</evidence>
<keyword evidence="1" id="KW-0813">Transport</keyword>
<keyword evidence="12" id="KW-1185">Reference proteome</keyword>
<comment type="similarity">
    <text evidence="9">Belongs to the Bfd family.</text>
</comment>
<keyword evidence="2" id="KW-0001">2Fe-2S</keyword>
<evidence type="ECO:0000256" key="6">
    <source>
        <dbReference type="ARBA" id="ARBA00023014"/>
    </source>
</evidence>
<accession>A0A1G6MHR9</accession>
<dbReference type="GO" id="GO:0051537">
    <property type="term" value="F:2 iron, 2 sulfur cluster binding"/>
    <property type="evidence" value="ECO:0007669"/>
    <property type="project" value="UniProtKB-KW"/>
</dbReference>
<dbReference type="AlphaFoldDB" id="A0A1G6MHR9"/>
<dbReference type="PANTHER" id="PTHR37424">
    <property type="entry name" value="BACTERIOFERRITIN-ASSOCIATED FERREDOXIN"/>
    <property type="match status" value="1"/>
</dbReference>
<proteinExistence type="inferred from homology"/>
<evidence type="ECO:0000313" key="11">
    <source>
        <dbReference type="EMBL" id="SDC54991.1"/>
    </source>
</evidence>
<keyword evidence="5" id="KW-0408">Iron</keyword>
<gene>
    <name evidence="11" type="ORF">SAMN05421732_10851</name>
</gene>
<dbReference type="STRING" id="1226327.SAMN05421732_10851"/>
<dbReference type="InterPro" id="IPR052371">
    <property type="entry name" value="BFD-associated_ferredoxin"/>
</dbReference>
<keyword evidence="4" id="KW-0249">Electron transport</keyword>
<keyword evidence="3" id="KW-0479">Metal-binding</keyword>
<name>A0A1G6MHR9_9GAMM</name>
<evidence type="ECO:0000256" key="3">
    <source>
        <dbReference type="ARBA" id="ARBA00022723"/>
    </source>
</evidence>
<keyword evidence="6" id="KW-0411">Iron-sulfur</keyword>
<feature type="domain" description="BFD-like [2Fe-2S]-binding" evidence="10">
    <location>
        <begin position="7"/>
        <end position="56"/>
    </location>
</feature>
<sequence>MWPVQMYVCLCRGITDQDIKDAVANGAESYREIRDLLDLGTCCGRCAPEARAIISEELSEIAARISVAA</sequence>
<protein>
    <recommendedName>
        <fullName evidence="8">Bacterioferritin-associated ferredoxin</fullName>
    </recommendedName>
</protein>